<feature type="region of interest" description="Disordered" evidence="1">
    <location>
        <begin position="91"/>
        <end position="110"/>
    </location>
</feature>
<evidence type="ECO:0000313" key="3">
    <source>
        <dbReference type="EMBL" id="KAA9006952.1"/>
    </source>
</evidence>
<sequence>MLEWISNNSGPLTLIVQVLTALVWIAYLQIFITSFRRQRKSNILINRVAGNRDRAHLLVGNMGAEPINVCAFMADLCFNDGSEKRAIITEGLQDESDEEDKGVKQTRQGPLKTAEYRDLGAMGRLLDRALDEVGLPGRSDDVDTVTFTLAAEGSHDGYLVAGKQTFWVRRVDGDRAFLPQETNTIQIRKRKDRKALSKRLDQSLKDEAEQISNRATRAVKGAAEGARARTSF</sequence>
<reference evidence="3 4" key="1">
    <citation type="submission" date="2019-09" db="EMBL/GenBank/DDBJ databases">
        <authorList>
            <person name="Park J.-S."/>
            <person name="Choi H.-J."/>
        </authorList>
    </citation>
    <scope>NUCLEOTIDE SEQUENCE [LARGE SCALE GENOMIC DNA]</scope>
    <source>
        <strain evidence="3 4">176SS1-4</strain>
    </source>
</reference>
<evidence type="ECO:0000313" key="4">
    <source>
        <dbReference type="Proteomes" id="UP000326554"/>
    </source>
</evidence>
<evidence type="ECO:0000256" key="2">
    <source>
        <dbReference type="SAM" id="Phobius"/>
    </source>
</evidence>
<protein>
    <submittedName>
        <fullName evidence="3">Uncharacterized protein</fullName>
    </submittedName>
</protein>
<keyword evidence="4" id="KW-1185">Reference proteome</keyword>
<keyword evidence="2" id="KW-0472">Membrane</keyword>
<keyword evidence="2" id="KW-1133">Transmembrane helix</keyword>
<evidence type="ECO:0000256" key="1">
    <source>
        <dbReference type="SAM" id="MobiDB-lite"/>
    </source>
</evidence>
<dbReference type="Proteomes" id="UP000326554">
    <property type="component" value="Unassembled WGS sequence"/>
</dbReference>
<accession>A0A5J5GGR7</accession>
<proteinExistence type="predicted"/>
<name>A0A5J5GGR7_9RHOB</name>
<comment type="caution">
    <text evidence="3">The sequence shown here is derived from an EMBL/GenBank/DDBJ whole genome shotgun (WGS) entry which is preliminary data.</text>
</comment>
<feature type="transmembrane region" description="Helical" evidence="2">
    <location>
        <begin position="12"/>
        <end position="32"/>
    </location>
</feature>
<dbReference type="EMBL" id="VYQE01000004">
    <property type="protein sequence ID" value="KAA9006952.1"/>
    <property type="molecule type" value="Genomic_DNA"/>
</dbReference>
<keyword evidence="2" id="KW-0812">Transmembrane</keyword>
<dbReference type="RefSeq" id="WP_150445971.1">
    <property type="nucleotide sequence ID" value="NZ_VYQE01000004.1"/>
</dbReference>
<organism evidence="3 4">
    <name type="scientific">Histidinibacterium aquaticum</name>
    <dbReference type="NCBI Taxonomy" id="2613962"/>
    <lineage>
        <taxon>Bacteria</taxon>
        <taxon>Pseudomonadati</taxon>
        <taxon>Pseudomonadota</taxon>
        <taxon>Alphaproteobacteria</taxon>
        <taxon>Rhodobacterales</taxon>
        <taxon>Paracoccaceae</taxon>
        <taxon>Histidinibacterium</taxon>
    </lineage>
</organism>
<gene>
    <name evidence="3" type="ORF">F3S47_14385</name>
</gene>
<dbReference type="AlphaFoldDB" id="A0A5J5GGR7"/>